<dbReference type="GO" id="GO:0005634">
    <property type="term" value="C:nucleus"/>
    <property type="evidence" value="ECO:0007669"/>
    <property type="project" value="TreeGrafter"/>
</dbReference>
<reference evidence="2" key="1">
    <citation type="submission" date="2013-04" db="EMBL/GenBank/DDBJ databases">
        <authorList>
            <person name="Qu J."/>
            <person name="Murali S.C."/>
            <person name="Bandaranaike D."/>
            <person name="Bellair M."/>
            <person name="Blankenburg K."/>
            <person name="Chao H."/>
            <person name="Dinh H."/>
            <person name="Doddapaneni H."/>
            <person name="Downs B."/>
            <person name="Dugan-Rocha S."/>
            <person name="Elkadiri S."/>
            <person name="Gnanaolivu R.D."/>
            <person name="Hernandez B."/>
            <person name="Javaid M."/>
            <person name="Jayaseelan J.C."/>
            <person name="Lee S."/>
            <person name="Li M."/>
            <person name="Ming W."/>
            <person name="Munidasa M."/>
            <person name="Muniz J."/>
            <person name="Nguyen L."/>
            <person name="Ongeri F."/>
            <person name="Osuji N."/>
            <person name="Pu L.-L."/>
            <person name="Puazo M."/>
            <person name="Qu C."/>
            <person name="Quiroz J."/>
            <person name="Raj R."/>
            <person name="Weissenberger G."/>
            <person name="Xin Y."/>
            <person name="Zou X."/>
            <person name="Han Y."/>
            <person name="Richards S."/>
            <person name="Worley K."/>
            <person name="Muzny D."/>
            <person name="Gibbs R."/>
        </authorList>
    </citation>
    <scope>NUCLEOTIDE SEQUENCE</scope>
    <source>
        <strain evidence="2">Sampled in the wild</strain>
    </source>
</reference>
<organism evidence="2 3">
    <name type="scientific">Ladona fulva</name>
    <name type="common">Scarce chaser dragonfly</name>
    <name type="synonym">Libellula fulva</name>
    <dbReference type="NCBI Taxonomy" id="123851"/>
    <lineage>
        <taxon>Eukaryota</taxon>
        <taxon>Metazoa</taxon>
        <taxon>Ecdysozoa</taxon>
        <taxon>Arthropoda</taxon>
        <taxon>Hexapoda</taxon>
        <taxon>Insecta</taxon>
        <taxon>Pterygota</taxon>
        <taxon>Palaeoptera</taxon>
        <taxon>Odonata</taxon>
        <taxon>Epiprocta</taxon>
        <taxon>Anisoptera</taxon>
        <taxon>Libelluloidea</taxon>
        <taxon>Libellulidae</taxon>
        <taxon>Ladona</taxon>
    </lineage>
</organism>
<evidence type="ECO:0000313" key="3">
    <source>
        <dbReference type="Proteomes" id="UP000792457"/>
    </source>
</evidence>
<dbReference type="GO" id="GO:0006357">
    <property type="term" value="P:regulation of transcription by RNA polymerase II"/>
    <property type="evidence" value="ECO:0007669"/>
    <property type="project" value="TreeGrafter"/>
</dbReference>
<dbReference type="OrthoDB" id="8196929at2759"/>
<dbReference type="PANTHER" id="PTHR12243">
    <property type="entry name" value="MADF DOMAIN TRANSCRIPTION FACTOR"/>
    <property type="match status" value="1"/>
</dbReference>
<sequence>MVREYPALYNTGHEDYMKTKLKDKIWDKIAKQTNYPNGEAAKDQWRKLRDCHRDALRRQKRKGLVGIVTKSWMYQKQMEFLLPYMFNKNTSAIMNDTIEEINSESQCQEEASSDAQNDDIQLQIQDSETESDISFFNKDREHQISKSPQSKTKKTDIASLLQLTYEKHNRNSKEREVIRKQIIEEKRREEMRKNDALYQFFMSMYNSTRAMPKYVQVQVKRKIFESVTVAEEEVIANGTHGSYGQSSSPSMQWASVE</sequence>
<dbReference type="Proteomes" id="UP000792457">
    <property type="component" value="Unassembled WGS sequence"/>
</dbReference>
<dbReference type="AlphaFoldDB" id="A0A8K0P8W5"/>
<accession>A0A8K0P8W5</accession>
<dbReference type="PROSITE" id="PS51029">
    <property type="entry name" value="MADF"/>
    <property type="match status" value="1"/>
</dbReference>
<protein>
    <recommendedName>
        <fullName evidence="1">MADF domain-containing protein</fullName>
    </recommendedName>
</protein>
<feature type="domain" description="MADF" evidence="1">
    <location>
        <begin position="1"/>
        <end position="86"/>
    </location>
</feature>
<keyword evidence="3" id="KW-1185">Reference proteome</keyword>
<dbReference type="PANTHER" id="PTHR12243:SF67">
    <property type="entry name" value="COREPRESSOR OF PANGOLIN, ISOFORM A-RELATED"/>
    <property type="match status" value="1"/>
</dbReference>
<dbReference type="SMART" id="SM00595">
    <property type="entry name" value="MADF"/>
    <property type="match status" value="1"/>
</dbReference>
<proteinExistence type="predicted"/>
<dbReference type="InterPro" id="IPR039353">
    <property type="entry name" value="TF_Adf1"/>
</dbReference>
<reference evidence="2" key="2">
    <citation type="submission" date="2017-10" db="EMBL/GenBank/DDBJ databases">
        <title>Ladona fulva Genome sequencing and assembly.</title>
        <authorList>
            <person name="Murali S."/>
            <person name="Richards S."/>
            <person name="Bandaranaike D."/>
            <person name="Bellair M."/>
            <person name="Blankenburg K."/>
            <person name="Chao H."/>
            <person name="Dinh H."/>
            <person name="Doddapaneni H."/>
            <person name="Dugan-Rocha S."/>
            <person name="Elkadiri S."/>
            <person name="Gnanaolivu R."/>
            <person name="Hernandez B."/>
            <person name="Skinner E."/>
            <person name="Javaid M."/>
            <person name="Lee S."/>
            <person name="Li M."/>
            <person name="Ming W."/>
            <person name="Munidasa M."/>
            <person name="Muniz J."/>
            <person name="Nguyen L."/>
            <person name="Hughes D."/>
            <person name="Osuji N."/>
            <person name="Pu L.-L."/>
            <person name="Puazo M."/>
            <person name="Qu C."/>
            <person name="Quiroz J."/>
            <person name="Raj R."/>
            <person name="Weissenberger G."/>
            <person name="Xin Y."/>
            <person name="Zou X."/>
            <person name="Han Y."/>
            <person name="Worley K."/>
            <person name="Muzny D."/>
            <person name="Gibbs R."/>
        </authorList>
    </citation>
    <scope>NUCLEOTIDE SEQUENCE</scope>
    <source>
        <strain evidence="2">Sampled in the wild</strain>
    </source>
</reference>
<evidence type="ECO:0000259" key="1">
    <source>
        <dbReference type="PROSITE" id="PS51029"/>
    </source>
</evidence>
<dbReference type="GO" id="GO:0005667">
    <property type="term" value="C:transcription regulator complex"/>
    <property type="evidence" value="ECO:0007669"/>
    <property type="project" value="TreeGrafter"/>
</dbReference>
<evidence type="ECO:0000313" key="2">
    <source>
        <dbReference type="EMBL" id="KAG8240440.1"/>
    </source>
</evidence>
<comment type="caution">
    <text evidence="2">The sequence shown here is derived from an EMBL/GenBank/DDBJ whole genome shotgun (WGS) entry which is preliminary data.</text>
</comment>
<dbReference type="Pfam" id="PF10545">
    <property type="entry name" value="MADF_DNA_bdg"/>
    <property type="match status" value="1"/>
</dbReference>
<name>A0A8K0P8W5_LADFU</name>
<dbReference type="EMBL" id="KZ312452">
    <property type="protein sequence ID" value="KAG8240440.1"/>
    <property type="molecule type" value="Genomic_DNA"/>
</dbReference>
<dbReference type="InterPro" id="IPR006578">
    <property type="entry name" value="MADF-dom"/>
</dbReference>
<gene>
    <name evidence="2" type="ORF">J437_LFUL003154</name>
</gene>